<dbReference type="PANTHER" id="PTHR14845">
    <property type="entry name" value="COILED-COIL DOMAIN-CONTAINING 166"/>
    <property type="match status" value="1"/>
</dbReference>
<organism evidence="13 14">
    <name type="scientific">Bos taurus</name>
    <name type="common">Bovine</name>
    <dbReference type="NCBI Taxonomy" id="9913"/>
    <lineage>
        <taxon>Eukaryota</taxon>
        <taxon>Metazoa</taxon>
        <taxon>Chordata</taxon>
        <taxon>Craniata</taxon>
        <taxon>Vertebrata</taxon>
        <taxon>Euteleostomi</taxon>
        <taxon>Mammalia</taxon>
        <taxon>Eutheria</taxon>
        <taxon>Laurasiatheria</taxon>
        <taxon>Artiodactyla</taxon>
        <taxon>Ruminantia</taxon>
        <taxon>Pecora</taxon>
        <taxon>Bovidae</taxon>
        <taxon>Bovinae</taxon>
        <taxon>Bos</taxon>
    </lineage>
</organism>
<evidence type="ECO:0000256" key="4">
    <source>
        <dbReference type="ARBA" id="ARBA00022490"/>
    </source>
</evidence>
<dbReference type="Pfam" id="PF14988">
    <property type="entry name" value="DUF4515"/>
    <property type="match status" value="1"/>
</dbReference>
<dbReference type="Proteomes" id="UP000009136">
    <property type="component" value="Chromosome 10"/>
</dbReference>
<feature type="domain" description="DUF4515" evidence="12">
    <location>
        <begin position="83"/>
        <end position="199"/>
    </location>
</feature>
<evidence type="ECO:0000313" key="14">
    <source>
        <dbReference type="Proteomes" id="UP000009136"/>
    </source>
</evidence>
<keyword evidence="8" id="KW-0966">Cell projection</keyword>
<evidence type="ECO:0000256" key="10">
    <source>
        <dbReference type="SAM" id="Coils"/>
    </source>
</evidence>
<evidence type="ECO:0000313" key="13">
    <source>
        <dbReference type="Ensembl" id="ENSBTAP00000106329.1"/>
    </source>
</evidence>
<dbReference type="PANTHER" id="PTHR14845:SF5">
    <property type="entry name" value="BASAL BODY-ORIENTATION FACTOR 1"/>
    <property type="match status" value="1"/>
</dbReference>
<keyword evidence="7" id="KW-0206">Cytoskeleton</keyword>
<feature type="coiled-coil region" evidence="10">
    <location>
        <begin position="91"/>
        <end position="193"/>
    </location>
</feature>
<accession>A0ABI0P4S1</accession>
<evidence type="ECO:0000256" key="11">
    <source>
        <dbReference type="SAM" id="MobiDB-lite"/>
    </source>
</evidence>
<keyword evidence="6" id="KW-0969">Cilium</keyword>
<evidence type="ECO:0000256" key="8">
    <source>
        <dbReference type="ARBA" id="ARBA00023273"/>
    </source>
</evidence>
<evidence type="ECO:0000256" key="2">
    <source>
        <dbReference type="ARBA" id="ARBA00007508"/>
    </source>
</evidence>
<protein>
    <recommendedName>
        <fullName evidence="3">Basal body-orientation factor 1</fullName>
    </recommendedName>
    <alternativeName>
        <fullName evidence="9">Coiled-coil domain-containing protein 176</fullName>
    </alternativeName>
</protein>
<evidence type="ECO:0000256" key="7">
    <source>
        <dbReference type="ARBA" id="ARBA00023212"/>
    </source>
</evidence>
<evidence type="ECO:0000259" key="12">
    <source>
        <dbReference type="Pfam" id="PF14988"/>
    </source>
</evidence>
<proteinExistence type="inferred from homology"/>
<evidence type="ECO:0000256" key="3">
    <source>
        <dbReference type="ARBA" id="ARBA00015392"/>
    </source>
</evidence>
<gene>
    <name evidence="13" type="primary">BBOF1</name>
</gene>
<keyword evidence="5 10" id="KW-0175">Coiled coil</keyword>
<comment type="similarity">
    <text evidence="2">Belongs to the BBOF1 family.</text>
</comment>
<evidence type="ECO:0000256" key="5">
    <source>
        <dbReference type="ARBA" id="ARBA00023054"/>
    </source>
</evidence>
<reference evidence="13" key="3">
    <citation type="submission" date="2025-09" db="UniProtKB">
        <authorList>
            <consortium name="Ensembl"/>
        </authorList>
    </citation>
    <scope>IDENTIFICATION</scope>
    <source>
        <strain evidence="13">Hereford</strain>
    </source>
</reference>
<dbReference type="Ensembl" id="ENSBTAT00000142267.1">
    <property type="protein sequence ID" value="ENSBTAP00000106329.1"/>
    <property type="gene ID" value="ENSBTAG00000018467.7"/>
</dbReference>
<keyword evidence="14" id="KW-1185">Reference proteome</keyword>
<comment type="subcellular location">
    <subcellularLocation>
        <location evidence="1">Cytoplasm</location>
        <location evidence="1">Cytoskeleton</location>
        <location evidence="1">Cilium basal body</location>
    </subcellularLocation>
</comment>
<dbReference type="GeneTree" id="ENSGT00940000154427"/>
<sequence length="210" mass="25277">MPAKGKDKKKGKGKDKGKDKDKKKKKIIKLEESVLERAKANASLWEARLEVTELSRIEYRDTSRRLARCNEELKRQQYKMEKDTMSVLNYLKKQDQEKDNLIEKLKQQLNETKEKAQEEKEKLERKFTMQVSELEGQFHQKAKEIGMIQTELKTIKQFQKRKIQVEKELDDLKEDLRNTERKHQETLRRLEGKFFEEKVQHICINKYCVY</sequence>
<evidence type="ECO:0000256" key="6">
    <source>
        <dbReference type="ARBA" id="ARBA00023069"/>
    </source>
</evidence>
<reference evidence="13" key="1">
    <citation type="submission" date="2018-03" db="EMBL/GenBank/DDBJ databases">
        <title>ARS-UCD1.2.</title>
        <authorList>
            <person name="Rosen B.D."/>
            <person name="Bickhart D.M."/>
            <person name="Koren S."/>
            <person name="Schnabel R.D."/>
            <person name="Hall R."/>
            <person name="Zimin A."/>
            <person name="Dreischer C."/>
            <person name="Schultheiss S."/>
            <person name="Schroeder S.G."/>
            <person name="Elsik C.G."/>
            <person name="Couldrey C."/>
            <person name="Liu G.E."/>
            <person name="Van Tassell C.P."/>
            <person name="Phillippy A.M."/>
            <person name="Smith T.P.L."/>
            <person name="Medrano J.F."/>
        </authorList>
    </citation>
    <scope>NUCLEOTIDE SEQUENCE [LARGE SCALE GENOMIC DNA]</scope>
    <source>
        <strain evidence="13">Hereford</strain>
    </source>
</reference>
<feature type="region of interest" description="Disordered" evidence="11">
    <location>
        <begin position="1"/>
        <end position="24"/>
    </location>
</feature>
<reference evidence="13" key="2">
    <citation type="submission" date="2025-08" db="UniProtKB">
        <authorList>
            <consortium name="Ensembl"/>
        </authorList>
    </citation>
    <scope>IDENTIFICATION</scope>
    <source>
        <strain evidence="13">Hereford</strain>
    </source>
</reference>
<feature type="compositionally biased region" description="Basic residues" evidence="11">
    <location>
        <begin position="1"/>
        <end position="13"/>
    </location>
</feature>
<dbReference type="InterPro" id="IPR032777">
    <property type="entry name" value="DUF4515"/>
</dbReference>
<evidence type="ECO:0000256" key="9">
    <source>
        <dbReference type="ARBA" id="ARBA00031573"/>
    </source>
</evidence>
<keyword evidence="4" id="KW-0963">Cytoplasm</keyword>
<name>A0ABI0P4S1_BOVIN</name>
<evidence type="ECO:0000256" key="1">
    <source>
        <dbReference type="ARBA" id="ARBA00004120"/>
    </source>
</evidence>